<feature type="compositionally biased region" description="Basic and acidic residues" evidence="1">
    <location>
        <begin position="1"/>
        <end position="13"/>
    </location>
</feature>
<dbReference type="EMBL" id="JAQGDS010000016">
    <property type="protein sequence ID" value="KAJ6255960.1"/>
    <property type="molecule type" value="Genomic_DNA"/>
</dbReference>
<dbReference type="Proteomes" id="UP001221413">
    <property type="component" value="Unassembled WGS sequence"/>
</dbReference>
<organism evidence="2 3">
    <name type="scientific">Drechslerella dactyloides</name>
    <name type="common">Nematode-trapping fungus</name>
    <name type="synonym">Arthrobotrys dactyloides</name>
    <dbReference type="NCBI Taxonomy" id="74499"/>
    <lineage>
        <taxon>Eukaryota</taxon>
        <taxon>Fungi</taxon>
        <taxon>Dikarya</taxon>
        <taxon>Ascomycota</taxon>
        <taxon>Pezizomycotina</taxon>
        <taxon>Orbiliomycetes</taxon>
        <taxon>Orbiliales</taxon>
        <taxon>Orbiliaceae</taxon>
        <taxon>Drechslerella</taxon>
    </lineage>
</organism>
<dbReference type="AlphaFoldDB" id="A0AAD6IR14"/>
<evidence type="ECO:0008006" key="4">
    <source>
        <dbReference type="Google" id="ProtNLM"/>
    </source>
</evidence>
<proteinExistence type="predicted"/>
<sequence length="283" mass="30540">MSTPTRSDRKRPLDAPNNASKDDEAPVKRFRSQDSAEATEPAEPSGAAEATGPTEAAGSTTEGDTEEVIKLCSAEDYPAWSKQMKKRLQAKGLSEAIIIQRLNVLMGGSYGQYLAEYQKFRAVQYQAFAEIILSTSPTVADYLICSTPPKCTDKAFFAWVLLANKFTSGAANVDDLLSRIEKFVSAKYDPNEGVRKFASRLGGMNAAIAGAPNGYATVEGIMASHLMSAMPEYLQPAVNEYCNSAATITFPTLVDALSEAEAKLKSQSQHPGSYQPYRPQGQG</sequence>
<feature type="region of interest" description="Disordered" evidence="1">
    <location>
        <begin position="264"/>
        <end position="283"/>
    </location>
</feature>
<evidence type="ECO:0000256" key="1">
    <source>
        <dbReference type="SAM" id="MobiDB-lite"/>
    </source>
</evidence>
<feature type="region of interest" description="Disordered" evidence="1">
    <location>
        <begin position="1"/>
        <end position="65"/>
    </location>
</feature>
<reference evidence="2" key="1">
    <citation type="submission" date="2023-01" db="EMBL/GenBank/DDBJ databases">
        <title>The chitinases involved in constricting ring structure development in the nematode-trapping fungus Drechslerella dactyloides.</title>
        <authorList>
            <person name="Wang R."/>
            <person name="Zhang L."/>
            <person name="Tang P."/>
            <person name="Li S."/>
            <person name="Liang L."/>
        </authorList>
    </citation>
    <scope>NUCLEOTIDE SEQUENCE</scope>
    <source>
        <strain evidence="2">YMF1.00031</strain>
    </source>
</reference>
<evidence type="ECO:0000313" key="2">
    <source>
        <dbReference type="EMBL" id="KAJ6255960.1"/>
    </source>
</evidence>
<feature type="compositionally biased region" description="Low complexity" evidence="1">
    <location>
        <begin position="45"/>
        <end position="62"/>
    </location>
</feature>
<comment type="caution">
    <text evidence="2">The sequence shown here is derived from an EMBL/GenBank/DDBJ whole genome shotgun (WGS) entry which is preliminary data.</text>
</comment>
<keyword evidence="3" id="KW-1185">Reference proteome</keyword>
<name>A0AAD6IR14_DREDA</name>
<protein>
    <recommendedName>
        <fullName evidence="4">Gag protein</fullName>
    </recommendedName>
</protein>
<gene>
    <name evidence="2" type="ORF">Dda_9252</name>
</gene>
<evidence type="ECO:0000313" key="3">
    <source>
        <dbReference type="Proteomes" id="UP001221413"/>
    </source>
</evidence>
<accession>A0AAD6IR14</accession>
<feature type="compositionally biased region" description="Basic and acidic residues" evidence="1">
    <location>
        <begin position="20"/>
        <end position="34"/>
    </location>
</feature>